<comment type="catalytic activity">
    <reaction evidence="11">
        <text>tRNA(Ala) + L-alanine + ATP = L-alanyl-tRNA(Ala) + AMP + diphosphate</text>
        <dbReference type="Rhea" id="RHEA:12540"/>
        <dbReference type="Rhea" id="RHEA-COMP:9657"/>
        <dbReference type="Rhea" id="RHEA-COMP:9923"/>
        <dbReference type="ChEBI" id="CHEBI:30616"/>
        <dbReference type="ChEBI" id="CHEBI:33019"/>
        <dbReference type="ChEBI" id="CHEBI:57972"/>
        <dbReference type="ChEBI" id="CHEBI:78442"/>
        <dbReference type="ChEBI" id="CHEBI:78497"/>
        <dbReference type="ChEBI" id="CHEBI:456215"/>
        <dbReference type="EC" id="6.1.1.7"/>
    </reaction>
</comment>
<dbReference type="SMART" id="SM00863">
    <property type="entry name" value="tRNA_SAD"/>
    <property type="match status" value="1"/>
</dbReference>
<dbReference type="InterPro" id="IPR002318">
    <property type="entry name" value="Ala-tRNA-lgiase_IIc"/>
</dbReference>
<dbReference type="PANTHER" id="PTHR11777:SF9">
    <property type="entry name" value="ALANINE--TRNA LIGASE, CYTOPLASMIC"/>
    <property type="match status" value="1"/>
</dbReference>
<dbReference type="SUPFAM" id="SSF55186">
    <property type="entry name" value="ThrRS/AlaRS common domain"/>
    <property type="match status" value="1"/>
</dbReference>
<gene>
    <name evidence="11 14" type="primary">alaS</name>
    <name evidence="14" type="ORF">KAR29_07490</name>
</gene>
<keyword evidence="7 11" id="KW-0067">ATP-binding</keyword>
<dbReference type="Pfam" id="PF02272">
    <property type="entry name" value="DHHA1"/>
    <property type="match status" value="1"/>
</dbReference>
<evidence type="ECO:0000256" key="4">
    <source>
        <dbReference type="ARBA" id="ARBA00022723"/>
    </source>
</evidence>
<dbReference type="Gene3D" id="3.30.980.10">
    <property type="entry name" value="Threonyl-trna Synthetase, Chain A, domain 2"/>
    <property type="match status" value="1"/>
</dbReference>
<reference evidence="15" key="1">
    <citation type="submission" date="2021-04" db="EMBL/GenBank/DDBJ databases">
        <title>A novel Synergistetes isolate from a pyrite-forming mixed culture.</title>
        <authorList>
            <person name="Bunk B."/>
            <person name="Sproer C."/>
            <person name="Spring S."/>
            <person name="Pester M."/>
        </authorList>
    </citation>
    <scope>NUCLEOTIDE SEQUENCE [LARGE SCALE GENOMIC DNA]</scope>
    <source>
        <strain evidence="15">J.5.4.2-T.3.5.2</strain>
    </source>
</reference>
<evidence type="ECO:0000256" key="7">
    <source>
        <dbReference type="ARBA" id="ARBA00022840"/>
    </source>
</evidence>
<evidence type="ECO:0000256" key="8">
    <source>
        <dbReference type="ARBA" id="ARBA00022884"/>
    </source>
</evidence>
<dbReference type="InterPro" id="IPR023033">
    <property type="entry name" value="Ala_tRNA_ligase_euk/bac"/>
</dbReference>
<dbReference type="GO" id="GO:0005524">
    <property type="term" value="F:ATP binding"/>
    <property type="evidence" value="ECO:0007669"/>
    <property type="project" value="UniProtKB-UniRule"/>
</dbReference>
<evidence type="ECO:0000256" key="2">
    <source>
        <dbReference type="ARBA" id="ARBA00022555"/>
    </source>
</evidence>
<evidence type="ECO:0000256" key="1">
    <source>
        <dbReference type="ARBA" id="ARBA00008226"/>
    </source>
</evidence>
<dbReference type="SUPFAM" id="SSF50447">
    <property type="entry name" value="Translation proteins"/>
    <property type="match status" value="1"/>
</dbReference>
<comment type="function">
    <text evidence="11">Catalyzes the attachment of alanine to tRNA(Ala) in a two-step reaction: alanine is first activated by ATP to form Ala-AMP and then transferred to the acceptor end of tRNA(Ala). Also edits incorrectly charged Ser-tRNA(Ala) and Gly-tRNA(Ala) via its editing domain.</text>
</comment>
<dbReference type="AlphaFoldDB" id="A0A9Q7A4H5"/>
<feature type="binding site" evidence="11">
    <location>
        <position position="569"/>
    </location>
    <ligand>
        <name>Zn(2+)</name>
        <dbReference type="ChEBI" id="CHEBI:29105"/>
    </ligand>
</feature>
<dbReference type="Gene3D" id="2.40.30.130">
    <property type="match status" value="1"/>
</dbReference>
<dbReference type="InterPro" id="IPR009000">
    <property type="entry name" value="Transl_B-barrel_sf"/>
</dbReference>
<dbReference type="Gene3D" id="3.10.310.40">
    <property type="match status" value="1"/>
</dbReference>
<dbReference type="CDD" id="cd00673">
    <property type="entry name" value="AlaRS_core"/>
    <property type="match status" value="1"/>
</dbReference>
<dbReference type="Gene3D" id="3.30.54.20">
    <property type="match status" value="1"/>
</dbReference>
<keyword evidence="4 11" id="KW-0479">Metal-binding</keyword>
<feature type="binding site" evidence="11">
    <location>
        <position position="565"/>
    </location>
    <ligand>
        <name>Zn(2+)</name>
        <dbReference type="ChEBI" id="CHEBI:29105"/>
    </ligand>
</feature>
<keyword evidence="11" id="KW-0963">Cytoplasm</keyword>
<feature type="coiled-coil region" evidence="12">
    <location>
        <begin position="719"/>
        <end position="753"/>
    </location>
</feature>
<name>A0A9Q7A4H5_9BACT</name>
<dbReference type="Proteomes" id="UP000671879">
    <property type="component" value="Chromosome"/>
</dbReference>
<feature type="domain" description="Alanyl-transfer RNA synthetases family profile" evidence="13">
    <location>
        <begin position="4"/>
        <end position="710"/>
    </location>
</feature>
<dbReference type="KEGG" id="aram:KAR29_07490"/>
<dbReference type="GO" id="GO:0008270">
    <property type="term" value="F:zinc ion binding"/>
    <property type="evidence" value="ECO:0007669"/>
    <property type="project" value="UniProtKB-UniRule"/>
</dbReference>
<keyword evidence="15" id="KW-1185">Reference proteome</keyword>
<evidence type="ECO:0000256" key="6">
    <source>
        <dbReference type="ARBA" id="ARBA00022833"/>
    </source>
</evidence>
<evidence type="ECO:0000256" key="10">
    <source>
        <dbReference type="ARBA" id="ARBA00023146"/>
    </source>
</evidence>
<dbReference type="SUPFAM" id="SSF55681">
    <property type="entry name" value="Class II aaRS and biotin synthetases"/>
    <property type="match status" value="1"/>
</dbReference>
<dbReference type="HAMAP" id="MF_00036_B">
    <property type="entry name" value="Ala_tRNA_synth_B"/>
    <property type="match status" value="1"/>
</dbReference>
<dbReference type="InterPro" id="IPR050058">
    <property type="entry name" value="Ala-tRNA_ligase"/>
</dbReference>
<evidence type="ECO:0000256" key="5">
    <source>
        <dbReference type="ARBA" id="ARBA00022741"/>
    </source>
</evidence>
<dbReference type="InterPro" id="IPR018163">
    <property type="entry name" value="Thr/Ala-tRNA-synth_IIc_edit"/>
</dbReference>
<evidence type="ECO:0000259" key="13">
    <source>
        <dbReference type="PROSITE" id="PS50860"/>
    </source>
</evidence>
<dbReference type="InterPro" id="IPR012947">
    <property type="entry name" value="tRNA_SAD"/>
</dbReference>
<sequence length="883" mass="97464">MQYRTGSELRELFLNFFESKGSRRLASFSLIPDDPTLLFTIAGMVPFKLYYLGLRTPESTRVATSQKCVRTNDIDNVGRTARHHTFFEMLGNFSWGDYFKAEAIPWAWEFLTEWVGLEPERLYVTIYRDDEEAHDQWINVGLPEERIIRFGEDENFWFMGPTGPCGPCSEILYDQGPEFACTSPDCAPGCSCDRYLEIWNLVFTQYDRQEDGRLLPLPKTNIDTGMGLERLTSVVQRVRTDFETDLFRPLIDGACSLAGIDYGASARGDMAVRVISDHLRAVAFMIADGILPSNEGQGYVLRRLLRRAVRYGRLIGIEEPFLLRLLPVLYDLMADPYRELTDNRSTIEQVIGLEERKFGRTLDQGLNLLESEIDALKEEGASSLSGQVAFDLYDTFGFPLELTEEVCLEEGVAVDVEGFKIQMAAQRERARAASKVAQAVVTGGVYDDLLRRFGETIFAGYVSDSEEARVLALVRDGVEIDEADVDQEVLVVLDRTPFYAEGGGPVGDRGRFESPSLRAQVLDTAYGAGKLIVHRVVVSQGILVKGAVVKAVVDEERRWAIRRHHTATHLLHEALCRVLGDHVRQAGSLVRPEALRFDFTHFEAMTEEQVAEVERIVNGEVLRNVPLRVTLTDMESARAMGAKALFDEKYGDVVRVVQIPGYSTELCGGVHVDGTGDIGLFKIVREEGIGSGLRRITAVAGLASLELFQRQSLRAAALAERLASDFDGAEAKVVELQEELRRLRKDLEAATLKASLADLDKFLASKVAIGPVSLVTALFSDLDVDLLRQVGDAMKSRVSSSLLLLASRSGDDLRLVAMADEAAVKAGAHAGKFIKELAASLGGSGGGRPNLAQAGVKTTVAPGSNVEPLLRESVAILRRQLGL</sequence>
<keyword evidence="9 11" id="KW-0648">Protein biosynthesis</keyword>
<dbReference type="EC" id="6.1.1.7" evidence="11"/>
<evidence type="ECO:0000256" key="12">
    <source>
        <dbReference type="SAM" id="Coils"/>
    </source>
</evidence>
<keyword evidence="6 11" id="KW-0862">Zinc</keyword>
<dbReference type="NCBIfam" id="TIGR00344">
    <property type="entry name" value="alaS"/>
    <property type="match status" value="1"/>
</dbReference>
<dbReference type="RefSeq" id="WP_274372391.1">
    <property type="nucleotide sequence ID" value="NZ_CP072943.1"/>
</dbReference>
<keyword evidence="5 11" id="KW-0547">Nucleotide-binding</keyword>
<keyword evidence="10 11" id="KW-0030">Aminoacyl-tRNA synthetase</keyword>
<dbReference type="InterPro" id="IPR018165">
    <property type="entry name" value="Ala-tRNA-synth_IIc_core"/>
</dbReference>
<evidence type="ECO:0000256" key="11">
    <source>
        <dbReference type="HAMAP-Rule" id="MF_00036"/>
    </source>
</evidence>
<dbReference type="Pfam" id="PF07973">
    <property type="entry name" value="tRNA_SAD"/>
    <property type="match status" value="1"/>
</dbReference>
<feature type="binding site" evidence="11">
    <location>
        <position position="671"/>
    </location>
    <ligand>
        <name>Zn(2+)</name>
        <dbReference type="ChEBI" id="CHEBI:29105"/>
    </ligand>
</feature>
<dbReference type="FunFam" id="3.30.930.10:FF:000004">
    <property type="entry name" value="Alanine--tRNA ligase"/>
    <property type="match status" value="1"/>
</dbReference>
<keyword evidence="3 11" id="KW-0436">Ligase</keyword>
<keyword evidence="12" id="KW-0175">Coiled coil</keyword>
<dbReference type="PANTHER" id="PTHR11777">
    <property type="entry name" value="ALANYL-TRNA SYNTHETASE"/>
    <property type="match status" value="1"/>
</dbReference>
<keyword evidence="8 11" id="KW-0694">RNA-binding</keyword>
<dbReference type="Gene3D" id="3.30.930.10">
    <property type="entry name" value="Bira Bifunctional Protein, Domain 2"/>
    <property type="match status" value="1"/>
</dbReference>
<dbReference type="PRINTS" id="PR00980">
    <property type="entry name" value="TRNASYNTHALA"/>
</dbReference>
<dbReference type="FunFam" id="3.10.310.40:FF:000001">
    <property type="entry name" value="Alanine--tRNA ligase"/>
    <property type="match status" value="1"/>
</dbReference>
<dbReference type="InterPro" id="IPR018162">
    <property type="entry name" value="Ala-tRNA-ligase_IIc_anticod-bd"/>
</dbReference>
<protein>
    <recommendedName>
        <fullName evidence="11">Alanine--tRNA ligase</fullName>
        <ecNumber evidence="11">6.1.1.7</ecNumber>
    </recommendedName>
    <alternativeName>
        <fullName evidence="11">Alanyl-tRNA synthetase</fullName>
        <shortName evidence="11">AlaRS</shortName>
    </alternativeName>
</protein>
<dbReference type="SUPFAM" id="SSF101353">
    <property type="entry name" value="Putative anticodon-binding domain of alanyl-tRNA synthetase (AlaRS)"/>
    <property type="match status" value="1"/>
</dbReference>
<evidence type="ECO:0000256" key="3">
    <source>
        <dbReference type="ARBA" id="ARBA00022598"/>
    </source>
</evidence>
<evidence type="ECO:0000313" key="15">
    <source>
        <dbReference type="Proteomes" id="UP000671879"/>
    </source>
</evidence>
<dbReference type="InterPro" id="IPR018164">
    <property type="entry name" value="Ala-tRNA-synth_IIc_N"/>
</dbReference>
<dbReference type="GO" id="GO:0000049">
    <property type="term" value="F:tRNA binding"/>
    <property type="evidence" value="ECO:0007669"/>
    <property type="project" value="UniProtKB-KW"/>
</dbReference>
<proteinExistence type="inferred from homology"/>
<dbReference type="FunFam" id="3.30.980.10:FF:000004">
    <property type="entry name" value="Alanine--tRNA ligase, cytoplasmic"/>
    <property type="match status" value="1"/>
</dbReference>
<comment type="subcellular location">
    <subcellularLocation>
        <location evidence="11">Cytoplasm</location>
    </subcellularLocation>
</comment>
<dbReference type="EMBL" id="CP072943">
    <property type="protein sequence ID" value="QTX31245.1"/>
    <property type="molecule type" value="Genomic_DNA"/>
</dbReference>
<dbReference type="InterPro" id="IPR045864">
    <property type="entry name" value="aa-tRNA-synth_II/BPL/LPL"/>
</dbReference>
<evidence type="ECO:0000256" key="9">
    <source>
        <dbReference type="ARBA" id="ARBA00022917"/>
    </source>
</evidence>
<accession>A0A9Q7A4H5</accession>
<comment type="domain">
    <text evidence="11">Consists of three domains; the N-terminal catalytic domain, the editing domain and the C-terminal C-Ala domain. The editing domain removes incorrectly charged amino acids, while the C-Ala domain, along with tRNA(Ala), serves as a bridge to cooperatively bring together the editing and aminoacylation centers thus stimulating deacylation of misacylated tRNAs.</text>
</comment>
<organism evidence="14 15">
    <name type="scientific">Aminithiophilus ramosus</name>
    <dbReference type="NCBI Taxonomy" id="3029084"/>
    <lineage>
        <taxon>Bacteria</taxon>
        <taxon>Thermotogati</taxon>
        <taxon>Synergistota</taxon>
        <taxon>Synergistia</taxon>
        <taxon>Synergistales</taxon>
        <taxon>Aminithiophilaceae</taxon>
        <taxon>Aminithiophilus</taxon>
    </lineage>
</organism>
<dbReference type="FunFam" id="3.30.54.20:FF:000001">
    <property type="entry name" value="Alanine--tRNA ligase"/>
    <property type="match status" value="1"/>
</dbReference>
<keyword evidence="2 11" id="KW-0820">tRNA-binding</keyword>
<dbReference type="GO" id="GO:0004813">
    <property type="term" value="F:alanine-tRNA ligase activity"/>
    <property type="evidence" value="ECO:0007669"/>
    <property type="project" value="UniProtKB-UniRule"/>
</dbReference>
<evidence type="ECO:0000313" key="14">
    <source>
        <dbReference type="EMBL" id="QTX31245.1"/>
    </source>
</evidence>
<dbReference type="InterPro" id="IPR003156">
    <property type="entry name" value="DHHA1_dom"/>
</dbReference>
<comment type="cofactor">
    <cofactor evidence="11">
        <name>Zn(2+)</name>
        <dbReference type="ChEBI" id="CHEBI:29105"/>
    </cofactor>
    <text evidence="11">Binds 1 zinc ion per subunit.</text>
</comment>
<dbReference type="GO" id="GO:0005829">
    <property type="term" value="C:cytosol"/>
    <property type="evidence" value="ECO:0007669"/>
    <property type="project" value="TreeGrafter"/>
</dbReference>
<feature type="binding site" evidence="11">
    <location>
        <position position="667"/>
    </location>
    <ligand>
        <name>Zn(2+)</name>
        <dbReference type="ChEBI" id="CHEBI:29105"/>
    </ligand>
</feature>
<dbReference type="Pfam" id="PF01411">
    <property type="entry name" value="tRNA-synt_2c"/>
    <property type="match status" value="1"/>
</dbReference>
<dbReference type="GO" id="GO:0002161">
    <property type="term" value="F:aminoacyl-tRNA deacylase activity"/>
    <property type="evidence" value="ECO:0007669"/>
    <property type="project" value="TreeGrafter"/>
</dbReference>
<comment type="similarity">
    <text evidence="1 11">Belongs to the class-II aminoacyl-tRNA synthetase family.</text>
</comment>
<dbReference type="PROSITE" id="PS50860">
    <property type="entry name" value="AA_TRNA_LIGASE_II_ALA"/>
    <property type="match status" value="1"/>
</dbReference>
<dbReference type="GO" id="GO:0006419">
    <property type="term" value="P:alanyl-tRNA aminoacylation"/>
    <property type="evidence" value="ECO:0007669"/>
    <property type="project" value="UniProtKB-UniRule"/>
</dbReference>